<dbReference type="Proteomes" id="UP000464214">
    <property type="component" value="Chromosome"/>
</dbReference>
<dbReference type="SMART" id="SM00471">
    <property type="entry name" value="HDc"/>
    <property type="match status" value="1"/>
</dbReference>
<name>A0A6P1NXJ0_9BACT</name>
<dbReference type="SUPFAM" id="SSF109604">
    <property type="entry name" value="HD-domain/PDEase-like"/>
    <property type="match status" value="1"/>
</dbReference>
<dbReference type="CDD" id="cd00077">
    <property type="entry name" value="HDc"/>
    <property type="match status" value="1"/>
</dbReference>
<dbReference type="PANTHER" id="PTHR33594:SF1">
    <property type="entry name" value="HD_PDEASE DOMAIN-CONTAINING PROTEIN"/>
    <property type="match status" value="1"/>
</dbReference>
<reference evidence="2 3" key="1">
    <citation type="submission" date="2020-01" db="EMBL/GenBank/DDBJ databases">
        <authorList>
            <person name="Kim M."/>
        </authorList>
    </citation>
    <scope>NUCLEOTIDE SEQUENCE [LARGE SCALE GENOMIC DNA]</scope>
    <source>
        <strain evidence="2 3">BT10</strain>
    </source>
</reference>
<dbReference type="Pfam" id="PF01966">
    <property type="entry name" value="HD"/>
    <property type="match status" value="1"/>
</dbReference>
<organism evidence="2 3">
    <name type="scientific">Nibribacter ruber</name>
    <dbReference type="NCBI Taxonomy" id="2698458"/>
    <lineage>
        <taxon>Bacteria</taxon>
        <taxon>Pseudomonadati</taxon>
        <taxon>Bacteroidota</taxon>
        <taxon>Cytophagia</taxon>
        <taxon>Cytophagales</taxon>
        <taxon>Hymenobacteraceae</taxon>
        <taxon>Nibribacter</taxon>
    </lineage>
</organism>
<dbReference type="InterPro" id="IPR003607">
    <property type="entry name" value="HD/PDEase_dom"/>
</dbReference>
<dbReference type="PANTHER" id="PTHR33594">
    <property type="entry name" value="SUPERFAMILY HYDROLASE, PUTATIVE (AFU_ORTHOLOGUE AFUA_1G03035)-RELATED"/>
    <property type="match status" value="1"/>
</dbReference>
<dbReference type="KEGG" id="nib:GU926_02545"/>
<keyword evidence="3" id="KW-1185">Reference proteome</keyword>
<sequence length="226" mass="25264">MEETELIQATAQHLEQLFSGEGSGHDWWHIRRVWKTATKIGEQEGADLLVVQLGALLHDIADWKFHDGNEQAGPDAAMAWLASLNAPVSLQQKVVTIVKEVTFKGAGVETKPSTLEGQVVQDADRLDAIGAIGIGRAFAYGGYKGRELYNPGISPELHASFEEYKKNQAPTLNHFYEKLFLLKDRMNTATGKKLAQERHSIMQAYVQQFLAEWHSEEKPPSSFLYV</sequence>
<feature type="domain" description="HD" evidence="1">
    <location>
        <begin position="26"/>
        <end position="129"/>
    </location>
</feature>
<dbReference type="Gene3D" id="1.10.472.50">
    <property type="entry name" value="HD-domain/PDEase-like"/>
    <property type="match status" value="1"/>
</dbReference>
<protein>
    <submittedName>
        <fullName evidence="2">HD domain-containing protein</fullName>
    </submittedName>
</protein>
<dbReference type="AlphaFoldDB" id="A0A6P1NXJ0"/>
<accession>A0A6P1NXJ0</accession>
<dbReference type="Gene3D" id="1.20.58.1910">
    <property type="match status" value="1"/>
</dbReference>
<gene>
    <name evidence="2" type="ORF">GU926_02545</name>
</gene>
<dbReference type="RefSeq" id="WP_160688715.1">
    <property type="nucleotide sequence ID" value="NZ_CP047897.1"/>
</dbReference>
<evidence type="ECO:0000313" key="2">
    <source>
        <dbReference type="EMBL" id="QHL86381.1"/>
    </source>
</evidence>
<evidence type="ECO:0000259" key="1">
    <source>
        <dbReference type="PROSITE" id="PS51831"/>
    </source>
</evidence>
<dbReference type="InterPro" id="IPR006674">
    <property type="entry name" value="HD_domain"/>
</dbReference>
<proteinExistence type="predicted"/>
<dbReference type="EMBL" id="CP047897">
    <property type="protein sequence ID" value="QHL86381.1"/>
    <property type="molecule type" value="Genomic_DNA"/>
</dbReference>
<evidence type="ECO:0000313" key="3">
    <source>
        <dbReference type="Proteomes" id="UP000464214"/>
    </source>
</evidence>
<dbReference type="PROSITE" id="PS51831">
    <property type="entry name" value="HD"/>
    <property type="match status" value="1"/>
</dbReference>